<feature type="coiled-coil region" evidence="1">
    <location>
        <begin position="32"/>
        <end position="66"/>
    </location>
</feature>
<sequence length="68" mass="8125">MQYKKVEQDSDFSRDMRNGAIINTNDQAYSNYIKSKKIREEKRREISDLKDEISEIKSLLRTLLDNNK</sequence>
<evidence type="ECO:0000256" key="1">
    <source>
        <dbReference type="SAM" id="Coils"/>
    </source>
</evidence>
<reference evidence="3" key="1">
    <citation type="submission" date="2018-05" db="EMBL/GenBank/DDBJ databases">
        <authorList>
            <person name="You S."/>
        </authorList>
    </citation>
    <scope>NUCLEOTIDE SEQUENCE [LARGE SCALE GENOMIC DNA]</scope>
</reference>
<organism evidence="2 3">
    <name type="scientific">Synechococcus phage S-T4</name>
    <dbReference type="NCBI Taxonomy" id="2268578"/>
    <lineage>
        <taxon>Viruses</taxon>
        <taxon>Duplodnaviria</taxon>
        <taxon>Heunggongvirae</taxon>
        <taxon>Uroviricota</taxon>
        <taxon>Caudoviricetes</taxon>
        <taxon>Pantevenvirales</taxon>
        <taxon>Kyanoviridae</taxon>
        <taxon>Tamkungvirus</taxon>
        <taxon>Tamkungvirus ST4</taxon>
    </lineage>
</organism>
<dbReference type="RefSeq" id="YP_009810952.1">
    <property type="nucleotide sequence ID" value="NC_048049.1"/>
</dbReference>
<dbReference type="Proteomes" id="UP000257648">
    <property type="component" value="Segment"/>
</dbReference>
<evidence type="ECO:0000313" key="2">
    <source>
        <dbReference type="EMBL" id="AXQ70593.1"/>
    </source>
</evidence>
<keyword evidence="1" id="KW-0175">Coiled coil</keyword>
<dbReference type="GeneID" id="55001974"/>
<proteinExistence type="predicted"/>
<dbReference type="KEGG" id="vg:55001974"/>
<protein>
    <submittedName>
        <fullName evidence="2">Uncharacterized protein</fullName>
    </submittedName>
</protein>
<name>A0A385EFK1_9CAUD</name>
<keyword evidence="3" id="KW-1185">Reference proteome</keyword>
<evidence type="ECO:0000313" key="3">
    <source>
        <dbReference type="Proteomes" id="UP000257648"/>
    </source>
</evidence>
<dbReference type="EMBL" id="MH412654">
    <property type="protein sequence ID" value="AXQ70593.1"/>
    <property type="molecule type" value="Genomic_DNA"/>
</dbReference>
<accession>A0A385EFK1</accession>